<dbReference type="EnsemblBacteria" id="AAK75893">
    <property type="protein sequence ID" value="AAK75893"/>
    <property type="gene ID" value="SP_1820"/>
</dbReference>
<organism evidence="1 2">
    <name type="scientific">Streptococcus pneumoniae serotype 4 (strain ATCC BAA-334 / TIGR4)</name>
    <dbReference type="NCBI Taxonomy" id="170187"/>
    <lineage>
        <taxon>Bacteria</taxon>
        <taxon>Bacillati</taxon>
        <taxon>Bacillota</taxon>
        <taxon>Bacilli</taxon>
        <taxon>Lactobacillales</taxon>
        <taxon>Streptococcaceae</taxon>
        <taxon>Streptococcus</taxon>
    </lineage>
</organism>
<dbReference type="EMBL" id="AE005672">
    <property type="protein sequence ID" value="AAK75893.1"/>
    <property type="molecule type" value="Genomic_DNA"/>
</dbReference>
<keyword evidence="2" id="KW-1185">Reference proteome</keyword>
<sequence>MAPRYQRPHTEVYSVCGLFSIRRLVYLLLGP</sequence>
<protein>
    <submittedName>
        <fullName evidence="1">Uncharacterized protein</fullName>
    </submittedName>
</protein>
<dbReference type="PaxDb" id="170187-SP_1820"/>
<dbReference type="Proteomes" id="UP000000585">
    <property type="component" value="Chromosome"/>
</dbReference>
<evidence type="ECO:0000313" key="2">
    <source>
        <dbReference type="Proteomes" id="UP000000585"/>
    </source>
</evidence>
<reference evidence="1 2" key="1">
    <citation type="journal article" date="2001" name="Science">
        <title>Complete genome sequence of a virulent isolate of Streptococcus pneumoniae.</title>
        <authorList>
            <person name="Tettelin H."/>
            <person name="Nelson K.E."/>
            <person name="Paulsen I.T."/>
            <person name="Eisen J.A."/>
            <person name="Read T.D."/>
            <person name="Peterson S."/>
            <person name="Heidelberg J."/>
            <person name="DeBoy R.T."/>
            <person name="Haft D.H."/>
            <person name="Dodson R.J."/>
            <person name="Durkin A.S."/>
            <person name="Gwinn M."/>
            <person name="Kolonay J.F."/>
            <person name="Nelson W.C."/>
            <person name="Peterson J.D."/>
            <person name="Umayam L.A."/>
            <person name="White O."/>
            <person name="Salzberg S.L."/>
            <person name="Lewis M.R."/>
            <person name="Radune D."/>
            <person name="Holtzapple E."/>
            <person name="Khouri H."/>
            <person name="Wolf A.M."/>
            <person name="Utterback T.R."/>
            <person name="Hansen C.L."/>
            <person name="McDonald L.A."/>
            <person name="Feldblyum T.V."/>
            <person name="Angiuoli S."/>
            <person name="Dickinson T."/>
            <person name="Hickey E.K."/>
            <person name="Holt I.E."/>
            <person name="Loftus B.J."/>
            <person name="Yang F."/>
            <person name="Smith H.O."/>
            <person name="Venter J.C."/>
            <person name="Dougherty B.A."/>
            <person name="Morrison D.A."/>
            <person name="Hollingshead S.K."/>
            <person name="Fraser C.M."/>
        </authorList>
    </citation>
    <scope>NUCLEOTIDE SEQUENCE [LARGE SCALE GENOMIC DNA]</scope>
    <source>
        <strain evidence="2">ATCC BAA-334 / TIGR4</strain>
    </source>
</reference>
<dbReference type="KEGG" id="spn:SP_1820"/>
<proteinExistence type="predicted"/>
<accession>A0A0H2URE5</accession>
<gene>
    <name evidence="1" type="ordered locus">SP_1820</name>
</gene>
<evidence type="ECO:0000313" key="1">
    <source>
        <dbReference type="EMBL" id="AAK75893.1"/>
    </source>
</evidence>
<dbReference type="AlphaFoldDB" id="A0A0H2URE5"/>
<name>A0A0H2URE5_STRPN</name>